<dbReference type="EMBL" id="FNTY01000002">
    <property type="protein sequence ID" value="SEE89788.1"/>
    <property type="molecule type" value="Genomic_DNA"/>
</dbReference>
<evidence type="ECO:0000313" key="2">
    <source>
        <dbReference type="Proteomes" id="UP000198985"/>
    </source>
</evidence>
<gene>
    <name evidence="1" type="ORF">SAMN04490194_4859</name>
</gene>
<protein>
    <submittedName>
        <fullName evidence="1">Uncharacterized protein</fullName>
    </submittedName>
</protein>
<name>A0A1H5MN16_9PSED</name>
<sequence>MLRAAPTGGCVSSMKKGQTCEGLPLFLLREPNQSVSIRECLRVSFMVMYTSNDTAMHAVTYQ</sequence>
<dbReference type="AlphaFoldDB" id="A0A1H5MN16"/>
<proteinExistence type="predicted"/>
<accession>A0A1H5MN16</accession>
<evidence type="ECO:0000313" key="1">
    <source>
        <dbReference type="EMBL" id="SEE89788.1"/>
    </source>
</evidence>
<organism evidence="1 2">
    <name type="scientific">Pseudomonas migulae</name>
    <dbReference type="NCBI Taxonomy" id="78543"/>
    <lineage>
        <taxon>Bacteria</taxon>
        <taxon>Pseudomonadati</taxon>
        <taxon>Pseudomonadota</taxon>
        <taxon>Gammaproteobacteria</taxon>
        <taxon>Pseudomonadales</taxon>
        <taxon>Pseudomonadaceae</taxon>
        <taxon>Pseudomonas</taxon>
    </lineage>
</organism>
<reference evidence="1 2" key="1">
    <citation type="submission" date="2016-10" db="EMBL/GenBank/DDBJ databases">
        <authorList>
            <person name="de Groot N.N."/>
        </authorList>
    </citation>
    <scope>NUCLEOTIDE SEQUENCE [LARGE SCALE GENOMIC DNA]</scope>
    <source>
        <strain evidence="1 2">BS3662</strain>
    </source>
</reference>
<dbReference type="Proteomes" id="UP000198985">
    <property type="component" value="Unassembled WGS sequence"/>
</dbReference>